<dbReference type="Proteomes" id="UP000828390">
    <property type="component" value="Unassembled WGS sequence"/>
</dbReference>
<dbReference type="InterPro" id="IPR007110">
    <property type="entry name" value="Ig-like_dom"/>
</dbReference>
<sequence>MIRGHSVSGRCTSKSEPGSKFLWTTANSGIGECFFINNVSRQHSGNYTCIANNEMNTKFGGIINGTNESSFYLNV</sequence>
<gene>
    <name evidence="2" type="ORF">DPMN_142232</name>
</gene>
<evidence type="ECO:0000259" key="1">
    <source>
        <dbReference type="PROSITE" id="PS50835"/>
    </source>
</evidence>
<reference evidence="2" key="1">
    <citation type="journal article" date="2019" name="bioRxiv">
        <title>The Genome of the Zebra Mussel, Dreissena polymorpha: A Resource for Invasive Species Research.</title>
        <authorList>
            <person name="McCartney M.A."/>
            <person name="Auch B."/>
            <person name="Kono T."/>
            <person name="Mallez S."/>
            <person name="Zhang Y."/>
            <person name="Obille A."/>
            <person name="Becker A."/>
            <person name="Abrahante J.E."/>
            <person name="Garbe J."/>
            <person name="Badalamenti J.P."/>
            <person name="Herman A."/>
            <person name="Mangelson H."/>
            <person name="Liachko I."/>
            <person name="Sullivan S."/>
            <person name="Sone E.D."/>
            <person name="Koren S."/>
            <person name="Silverstein K.A.T."/>
            <person name="Beckman K.B."/>
            <person name="Gohl D.M."/>
        </authorList>
    </citation>
    <scope>NUCLEOTIDE SEQUENCE</scope>
    <source>
        <strain evidence="2">Duluth1</strain>
        <tissue evidence="2">Whole animal</tissue>
    </source>
</reference>
<dbReference type="EMBL" id="JAIWYP010000006">
    <property type="protein sequence ID" value="KAH3813764.1"/>
    <property type="molecule type" value="Genomic_DNA"/>
</dbReference>
<protein>
    <recommendedName>
        <fullName evidence="1">Ig-like domain-containing protein</fullName>
    </recommendedName>
</protein>
<reference evidence="2" key="2">
    <citation type="submission" date="2020-11" db="EMBL/GenBank/DDBJ databases">
        <authorList>
            <person name="McCartney M.A."/>
            <person name="Auch B."/>
            <person name="Kono T."/>
            <person name="Mallez S."/>
            <person name="Becker A."/>
            <person name="Gohl D.M."/>
            <person name="Silverstein K.A.T."/>
            <person name="Koren S."/>
            <person name="Bechman K.B."/>
            <person name="Herman A."/>
            <person name="Abrahante J.E."/>
            <person name="Garbe J."/>
        </authorList>
    </citation>
    <scope>NUCLEOTIDE SEQUENCE</scope>
    <source>
        <strain evidence="2">Duluth1</strain>
        <tissue evidence="2">Whole animal</tissue>
    </source>
</reference>
<dbReference type="InterPro" id="IPR013783">
    <property type="entry name" value="Ig-like_fold"/>
</dbReference>
<organism evidence="2 3">
    <name type="scientific">Dreissena polymorpha</name>
    <name type="common">Zebra mussel</name>
    <name type="synonym">Mytilus polymorpha</name>
    <dbReference type="NCBI Taxonomy" id="45954"/>
    <lineage>
        <taxon>Eukaryota</taxon>
        <taxon>Metazoa</taxon>
        <taxon>Spiralia</taxon>
        <taxon>Lophotrochozoa</taxon>
        <taxon>Mollusca</taxon>
        <taxon>Bivalvia</taxon>
        <taxon>Autobranchia</taxon>
        <taxon>Heteroconchia</taxon>
        <taxon>Euheterodonta</taxon>
        <taxon>Imparidentia</taxon>
        <taxon>Neoheterodontei</taxon>
        <taxon>Myida</taxon>
        <taxon>Dreissenoidea</taxon>
        <taxon>Dreissenidae</taxon>
        <taxon>Dreissena</taxon>
    </lineage>
</organism>
<dbReference type="SUPFAM" id="SSF48726">
    <property type="entry name" value="Immunoglobulin"/>
    <property type="match status" value="1"/>
</dbReference>
<proteinExistence type="predicted"/>
<feature type="domain" description="Ig-like" evidence="1">
    <location>
        <begin position="1"/>
        <end position="60"/>
    </location>
</feature>
<keyword evidence="3" id="KW-1185">Reference proteome</keyword>
<name>A0A9D4GDU9_DREPO</name>
<accession>A0A9D4GDU9</accession>
<dbReference type="PROSITE" id="PS50835">
    <property type="entry name" value="IG_LIKE"/>
    <property type="match status" value="1"/>
</dbReference>
<dbReference type="Gene3D" id="2.60.40.10">
    <property type="entry name" value="Immunoglobulins"/>
    <property type="match status" value="1"/>
</dbReference>
<comment type="caution">
    <text evidence="2">The sequence shown here is derived from an EMBL/GenBank/DDBJ whole genome shotgun (WGS) entry which is preliminary data.</text>
</comment>
<dbReference type="AlphaFoldDB" id="A0A9D4GDU9"/>
<evidence type="ECO:0000313" key="2">
    <source>
        <dbReference type="EMBL" id="KAH3813764.1"/>
    </source>
</evidence>
<dbReference type="InterPro" id="IPR036179">
    <property type="entry name" value="Ig-like_dom_sf"/>
</dbReference>
<dbReference type="Pfam" id="PF13895">
    <property type="entry name" value="Ig_2"/>
    <property type="match status" value="1"/>
</dbReference>
<evidence type="ECO:0000313" key="3">
    <source>
        <dbReference type="Proteomes" id="UP000828390"/>
    </source>
</evidence>